<keyword evidence="2" id="KW-1185">Reference proteome</keyword>
<proteinExistence type="predicted"/>
<dbReference type="Pfam" id="PF01663">
    <property type="entry name" value="Phosphodiest"/>
    <property type="match status" value="1"/>
</dbReference>
<dbReference type="InterPro" id="IPR002591">
    <property type="entry name" value="Phosphodiest/P_Trfase"/>
</dbReference>
<dbReference type="Gene3D" id="3.40.720.10">
    <property type="entry name" value="Alkaline Phosphatase, subunit A"/>
    <property type="match status" value="1"/>
</dbReference>
<dbReference type="SUPFAM" id="SSF53649">
    <property type="entry name" value="Alkaline phosphatase-like"/>
    <property type="match status" value="1"/>
</dbReference>
<evidence type="ECO:0000313" key="2">
    <source>
        <dbReference type="Proteomes" id="UP000660680"/>
    </source>
</evidence>
<organism evidence="1 2">
    <name type="scientific">Actinokineospora fastidiosa</name>
    <dbReference type="NCBI Taxonomy" id="1816"/>
    <lineage>
        <taxon>Bacteria</taxon>
        <taxon>Bacillati</taxon>
        <taxon>Actinomycetota</taxon>
        <taxon>Actinomycetes</taxon>
        <taxon>Pseudonocardiales</taxon>
        <taxon>Pseudonocardiaceae</taxon>
        <taxon>Actinokineospora</taxon>
    </lineage>
</organism>
<dbReference type="AlphaFoldDB" id="A0A918LEC4"/>
<dbReference type="InterPro" id="IPR017850">
    <property type="entry name" value="Alkaline_phosphatase_core_sf"/>
</dbReference>
<dbReference type="RefSeq" id="WP_189211146.1">
    <property type="nucleotide sequence ID" value="NZ_BMRB01000002.1"/>
</dbReference>
<protein>
    <submittedName>
        <fullName evidence="1">Phosphodiesterase</fullName>
    </submittedName>
</protein>
<dbReference type="EMBL" id="BMRB01000002">
    <property type="protein sequence ID" value="GGS34741.1"/>
    <property type="molecule type" value="Genomic_DNA"/>
</dbReference>
<accession>A0A918LEC4</accession>
<evidence type="ECO:0000313" key="1">
    <source>
        <dbReference type="EMBL" id="GGS34741.1"/>
    </source>
</evidence>
<sequence>MEPLVPRYGNGTLADVLPSLLAGMDVPGTADTLGIAGPTRVCLLLVDGLGRRLLDDHAEDAPFLASLGADRITAGFPATTATSIASLATGEPSGGHGIVGYSFAVDGPDGEELLNTLRWHRHGENGDLRAVLVPEEVQPHPTAFERAEAAGVRVRFVAPRDHRGSGLTRAVLRGGEFHGVHALGDLVSRASAALREPGRALCYAYHADLDALGHVYGPGSEPWRCQLVFVDRLAAALAEALPPDAALMVTADHGMVEIDDPVDFDTAEDLRDGVRLLGGEVRVRHVYTEPGALDDVRARWSGVLGDRAWVATRDEAIARGWFGPRVEDRVRPRIGDVVVAARGGLGVVRSAAERWLSALPGQHGSLTAEEQFVPLLVVRR</sequence>
<dbReference type="Proteomes" id="UP000660680">
    <property type="component" value="Unassembled WGS sequence"/>
</dbReference>
<name>A0A918LEC4_9PSEU</name>
<comment type="caution">
    <text evidence="1">The sequence shown here is derived from an EMBL/GenBank/DDBJ whole genome shotgun (WGS) entry which is preliminary data.</text>
</comment>
<reference evidence="1" key="1">
    <citation type="journal article" date="2014" name="Int. J. Syst. Evol. Microbiol.">
        <title>Complete genome sequence of Corynebacterium casei LMG S-19264T (=DSM 44701T), isolated from a smear-ripened cheese.</title>
        <authorList>
            <consortium name="US DOE Joint Genome Institute (JGI-PGF)"/>
            <person name="Walter F."/>
            <person name="Albersmeier A."/>
            <person name="Kalinowski J."/>
            <person name="Ruckert C."/>
        </authorList>
    </citation>
    <scope>NUCLEOTIDE SEQUENCE</scope>
    <source>
        <strain evidence="1">JCM 3276</strain>
    </source>
</reference>
<gene>
    <name evidence="1" type="ORF">GCM10010171_31540</name>
</gene>
<reference evidence="1" key="2">
    <citation type="submission" date="2020-09" db="EMBL/GenBank/DDBJ databases">
        <authorList>
            <person name="Sun Q."/>
            <person name="Ohkuma M."/>
        </authorList>
    </citation>
    <scope>NUCLEOTIDE SEQUENCE</scope>
    <source>
        <strain evidence="1">JCM 3276</strain>
    </source>
</reference>